<name>A0A815PHY5_9BILA</name>
<dbReference type="PANTHER" id="PTHR13208">
    <property type="entry name" value="MEDIATOR OF RNA POLYMERASE II TRANSCRIPTION SUBUNIT 4"/>
    <property type="match status" value="1"/>
</dbReference>
<gene>
    <name evidence="8" type="primary">MED4</name>
    <name evidence="11" type="ORF">GPM918_LOCUS34664</name>
    <name evidence="12" type="ORF">SRO942_LOCUS35367</name>
</gene>
<dbReference type="GO" id="GO:0016592">
    <property type="term" value="C:mediator complex"/>
    <property type="evidence" value="ECO:0007669"/>
    <property type="project" value="InterPro"/>
</dbReference>
<evidence type="ECO:0000256" key="6">
    <source>
        <dbReference type="ARBA" id="ARBA00023242"/>
    </source>
</evidence>
<comment type="similarity">
    <text evidence="2 8">Belongs to the Mediator complex subunit 4 family.</text>
</comment>
<evidence type="ECO:0000256" key="8">
    <source>
        <dbReference type="RuleBase" id="RU364141"/>
    </source>
</evidence>
<dbReference type="Proteomes" id="UP000681722">
    <property type="component" value="Unassembled WGS sequence"/>
</dbReference>
<protein>
    <recommendedName>
        <fullName evidence="3 8">Mediator of RNA polymerase II transcription subunit 4</fullName>
    </recommendedName>
    <alternativeName>
        <fullName evidence="7 8">Mediator complex subunit 4</fullName>
    </alternativeName>
</protein>
<dbReference type="GO" id="GO:0006357">
    <property type="term" value="P:regulation of transcription by RNA polymerase II"/>
    <property type="evidence" value="ECO:0007669"/>
    <property type="project" value="InterPro"/>
</dbReference>
<dbReference type="EMBL" id="CAJOBC010084823">
    <property type="protein sequence ID" value="CAF4322905.1"/>
    <property type="molecule type" value="Genomic_DNA"/>
</dbReference>
<feature type="coiled-coil region" evidence="9">
    <location>
        <begin position="75"/>
        <end position="106"/>
    </location>
</feature>
<dbReference type="PANTHER" id="PTHR13208:SF2">
    <property type="entry name" value="MEDIATOR OF RNA POLYMERASE II TRANSCRIPTION SUBUNIT 4"/>
    <property type="match status" value="1"/>
</dbReference>
<dbReference type="GO" id="GO:0070847">
    <property type="term" value="C:core mediator complex"/>
    <property type="evidence" value="ECO:0007669"/>
    <property type="project" value="TreeGrafter"/>
</dbReference>
<dbReference type="EMBL" id="CAJNOQ010019377">
    <property type="protein sequence ID" value="CAF1449002.1"/>
    <property type="molecule type" value="Genomic_DNA"/>
</dbReference>
<evidence type="ECO:0000256" key="4">
    <source>
        <dbReference type="ARBA" id="ARBA00023015"/>
    </source>
</evidence>
<keyword evidence="4 8" id="KW-0805">Transcription regulation</keyword>
<evidence type="ECO:0000256" key="5">
    <source>
        <dbReference type="ARBA" id="ARBA00023163"/>
    </source>
</evidence>
<accession>A0A815PHY5</accession>
<evidence type="ECO:0000256" key="2">
    <source>
        <dbReference type="ARBA" id="ARBA00009626"/>
    </source>
</evidence>
<comment type="subunit">
    <text evidence="8">Component of the Mediator complex.</text>
</comment>
<evidence type="ECO:0000256" key="9">
    <source>
        <dbReference type="SAM" id="Coils"/>
    </source>
</evidence>
<comment type="caution">
    <text evidence="11">The sequence shown here is derived from an EMBL/GenBank/DDBJ whole genome shotgun (WGS) entry which is preliminary data.</text>
</comment>
<sequence>MSEIVQNDSLGTRKKLKLLLQEMDIICRELVYQLHNPIVSSTSSASSSAPHQLDSQTLMDLFIERQELLLKQIVIVKHQQEIERQIQQKREQIQKCERALRCLQTYLIQAVQVLSSAVYQAKQKLQNIRRAKVFSSEDIIRYAYQLASVYATTAPDNWQQGDTRRPYPTDIEMRKGILGRLSEQTLQQQQQQALSVTAANIGPSSSYATGSGSTITIGGPSSSTTAPLRQMKHESFSFASDIFNGITYDDVKSTLSESDSSSSDNESDDDQKFSLATAVNLKQEYDHE</sequence>
<organism evidence="11 13">
    <name type="scientific">Didymodactylos carnosus</name>
    <dbReference type="NCBI Taxonomy" id="1234261"/>
    <lineage>
        <taxon>Eukaryota</taxon>
        <taxon>Metazoa</taxon>
        <taxon>Spiralia</taxon>
        <taxon>Gnathifera</taxon>
        <taxon>Rotifera</taxon>
        <taxon>Eurotatoria</taxon>
        <taxon>Bdelloidea</taxon>
        <taxon>Philodinida</taxon>
        <taxon>Philodinidae</taxon>
        <taxon>Didymodactylos</taxon>
    </lineage>
</organism>
<dbReference type="GO" id="GO:0003712">
    <property type="term" value="F:transcription coregulator activity"/>
    <property type="evidence" value="ECO:0007669"/>
    <property type="project" value="InterPro"/>
</dbReference>
<keyword evidence="9" id="KW-0175">Coiled coil</keyword>
<evidence type="ECO:0000313" key="13">
    <source>
        <dbReference type="Proteomes" id="UP000663829"/>
    </source>
</evidence>
<dbReference type="OrthoDB" id="1929813at2759"/>
<evidence type="ECO:0000256" key="10">
    <source>
        <dbReference type="SAM" id="MobiDB-lite"/>
    </source>
</evidence>
<comment type="subcellular location">
    <subcellularLocation>
        <location evidence="1 8">Nucleus</location>
    </subcellularLocation>
</comment>
<evidence type="ECO:0000313" key="11">
    <source>
        <dbReference type="EMBL" id="CAF1449002.1"/>
    </source>
</evidence>
<comment type="function">
    <text evidence="8">Component of the Mediator complex, a coactivator involved in the regulated transcription of nearly all RNA polymerase II-dependent genes. Mediator functions as a bridge to convey information from gene-specific regulatory proteins to the basal RNA polymerase II transcription machinery. Mediator is recruited to promoters by direct interactions with regulatory proteins and serves as a scaffold for the assembly of a functional preinitiation complex with RNA polymerase II and the general transcription factors.</text>
</comment>
<keyword evidence="8" id="KW-0010">Activator</keyword>
<keyword evidence="5 8" id="KW-0804">Transcription</keyword>
<evidence type="ECO:0000256" key="3">
    <source>
        <dbReference type="ARBA" id="ARBA00020629"/>
    </source>
</evidence>
<feature type="region of interest" description="Disordered" evidence="10">
    <location>
        <begin position="253"/>
        <end position="273"/>
    </location>
</feature>
<evidence type="ECO:0000313" key="12">
    <source>
        <dbReference type="EMBL" id="CAF4322905.1"/>
    </source>
</evidence>
<dbReference type="InterPro" id="IPR019258">
    <property type="entry name" value="Mediator_Med4"/>
</dbReference>
<keyword evidence="13" id="KW-1185">Reference proteome</keyword>
<keyword evidence="6 8" id="KW-0539">Nucleus</keyword>
<evidence type="ECO:0000256" key="1">
    <source>
        <dbReference type="ARBA" id="ARBA00004123"/>
    </source>
</evidence>
<evidence type="ECO:0000256" key="7">
    <source>
        <dbReference type="ARBA" id="ARBA00031257"/>
    </source>
</evidence>
<dbReference type="Proteomes" id="UP000663829">
    <property type="component" value="Unassembled WGS sequence"/>
</dbReference>
<dbReference type="AlphaFoldDB" id="A0A815PHY5"/>
<reference evidence="11" key="1">
    <citation type="submission" date="2021-02" db="EMBL/GenBank/DDBJ databases">
        <authorList>
            <person name="Nowell W R."/>
        </authorList>
    </citation>
    <scope>NUCLEOTIDE SEQUENCE</scope>
</reference>
<dbReference type="Pfam" id="PF10018">
    <property type="entry name" value="Med4"/>
    <property type="match status" value="1"/>
</dbReference>
<proteinExistence type="inferred from homology"/>